<evidence type="ECO:0000313" key="13">
    <source>
        <dbReference type="EMBL" id="RKS88986.1"/>
    </source>
</evidence>
<dbReference type="KEGG" id="smic:SmB9_03990"/>
<feature type="transmembrane region" description="Helical" evidence="10">
    <location>
        <begin position="170"/>
        <end position="192"/>
    </location>
</feature>
<keyword evidence="9 10" id="KW-0472">Membrane</keyword>
<dbReference type="PROSITE" id="PS50109">
    <property type="entry name" value="HIS_KIN"/>
    <property type="match status" value="1"/>
</dbReference>
<evidence type="ECO:0000256" key="8">
    <source>
        <dbReference type="ARBA" id="ARBA00022989"/>
    </source>
</evidence>
<dbReference type="SUPFAM" id="SSF55874">
    <property type="entry name" value="ATPase domain of HSP90 chaperone/DNA topoisomerase II/histidine kinase"/>
    <property type="match status" value="1"/>
</dbReference>
<protein>
    <recommendedName>
        <fullName evidence="3">histidine kinase</fullName>
        <ecNumber evidence="3">2.7.13.3</ecNumber>
    </recommendedName>
</protein>
<dbReference type="InterPro" id="IPR050428">
    <property type="entry name" value="TCS_sensor_his_kinase"/>
</dbReference>
<evidence type="ECO:0000256" key="7">
    <source>
        <dbReference type="ARBA" id="ARBA00022777"/>
    </source>
</evidence>
<feature type="domain" description="Histidine kinase" evidence="11">
    <location>
        <begin position="244"/>
        <end position="449"/>
    </location>
</feature>
<keyword evidence="7 12" id="KW-0418">Kinase</keyword>
<reference evidence="13 15" key="2">
    <citation type="submission" date="2018-10" db="EMBL/GenBank/DDBJ databases">
        <title>Genomic Encyclopedia of Type Strains, Phase IV (KMG-IV): sequencing the most valuable type-strain genomes for metagenomic binning, comparative biology and taxonomic classification.</title>
        <authorList>
            <person name="Goeker M."/>
        </authorList>
    </citation>
    <scope>NUCLEOTIDE SEQUENCE [LARGE SCALE GENOMIC DNA]</scope>
    <source>
        <strain evidence="13 15">DSM 19791</strain>
    </source>
</reference>
<comment type="subcellular location">
    <subcellularLocation>
        <location evidence="2">Membrane</location>
    </subcellularLocation>
</comment>
<evidence type="ECO:0000256" key="6">
    <source>
        <dbReference type="ARBA" id="ARBA00022692"/>
    </source>
</evidence>
<comment type="catalytic activity">
    <reaction evidence="1">
        <text>ATP + protein L-histidine = ADP + protein N-phospho-L-histidine.</text>
        <dbReference type="EC" id="2.7.13.3"/>
    </reaction>
</comment>
<dbReference type="InterPro" id="IPR036890">
    <property type="entry name" value="HATPase_C_sf"/>
</dbReference>
<dbReference type="Gene3D" id="3.30.565.10">
    <property type="entry name" value="Histidine kinase-like ATPase, C-terminal domain"/>
    <property type="match status" value="1"/>
</dbReference>
<evidence type="ECO:0000256" key="9">
    <source>
        <dbReference type="ARBA" id="ARBA00023136"/>
    </source>
</evidence>
<dbReference type="GO" id="GO:0004673">
    <property type="term" value="F:protein histidine kinase activity"/>
    <property type="evidence" value="ECO:0007669"/>
    <property type="project" value="UniProtKB-EC"/>
</dbReference>
<evidence type="ECO:0000313" key="12">
    <source>
        <dbReference type="EMBL" id="BBE32741.1"/>
    </source>
</evidence>
<keyword evidence="15" id="KW-1185">Reference proteome</keyword>
<dbReference type="SMART" id="SM00387">
    <property type="entry name" value="HATPase_c"/>
    <property type="match status" value="1"/>
</dbReference>
<sequence>MALRSLRLRLLASAAAAIFLALALAGLGLGLLFERHIERREAHSMEAKARELLGTLRLDANGKPVVDTQPSDSRFSEPAGGLYWQVTTPAGQEHSPSLWDQSLPTATGAPRDQWRVRRIPGPFEQGLFLIERMVRPDETGRPVLVQVATDDSALNDAQREFSREMVGSLVLLWLVLIGAAYGQVVLGLRPLARIRAELDRMRRNPGARLSADHSTEIDPLANAINSLADARAADVDRARRRAADLAHGLKTPLAALAAQSRRAREAGAHEAADGLDRAIAAAGAALEAELARSRSAVAREAQASSRAKMLAAVEAVAAVIERTEAGERIVFEIDVAEDLELPFAASDLAEILGALMENAARFARRRVAVAGMAADGEVWITVSDDGPGIADTRAATALVRGGRLDEAGPGHGFGLAIVSDLVRATDGTLALGTGPLGGLEVRLAWPAARAS</sequence>
<dbReference type="InterPro" id="IPR004358">
    <property type="entry name" value="Sig_transdc_His_kin-like_C"/>
</dbReference>
<keyword evidence="4" id="KW-0597">Phosphoprotein</keyword>
<dbReference type="GO" id="GO:0000160">
    <property type="term" value="P:phosphorelay signal transduction system"/>
    <property type="evidence" value="ECO:0007669"/>
    <property type="project" value="TreeGrafter"/>
</dbReference>
<evidence type="ECO:0000313" key="14">
    <source>
        <dbReference type="Proteomes" id="UP000275727"/>
    </source>
</evidence>
<evidence type="ECO:0000256" key="2">
    <source>
        <dbReference type="ARBA" id="ARBA00004370"/>
    </source>
</evidence>
<dbReference type="Pfam" id="PF02518">
    <property type="entry name" value="HATPase_c"/>
    <property type="match status" value="1"/>
</dbReference>
<evidence type="ECO:0000256" key="4">
    <source>
        <dbReference type="ARBA" id="ARBA00022553"/>
    </source>
</evidence>
<keyword evidence="6 10" id="KW-0812">Transmembrane</keyword>
<dbReference type="GO" id="GO:0005886">
    <property type="term" value="C:plasma membrane"/>
    <property type="evidence" value="ECO:0007669"/>
    <property type="project" value="TreeGrafter"/>
</dbReference>
<dbReference type="Proteomes" id="UP000276029">
    <property type="component" value="Unassembled WGS sequence"/>
</dbReference>
<dbReference type="EC" id="2.7.13.3" evidence="3"/>
<dbReference type="InterPro" id="IPR005467">
    <property type="entry name" value="His_kinase_dom"/>
</dbReference>
<evidence type="ECO:0000256" key="1">
    <source>
        <dbReference type="ARBA" id="ARBA00000085"/>
    </source>
</evidence>
<accession>A0AAD1FZR1</accession>
<keyword evidence="8 10" id="KW-1133">Transmembrane helix</keyword>
<keyword evidence="5" id="KW-0808">Transferase</keyword>
<evidence type="ECO:0000256" key="3">
    <source>
        <dbReference type="ARBA" id="ARBA00012438"/>
    </source>
</evidence>
<dbReference type="PANTHER" id="PTHR45436:SF5">
    <property type="entry name" value="SENSOR HISTIDINE KINASE TRCS"/>
    <property type="match status" value="1"/>
</dbReference>
<evidence type="ECO:0000313" key="15">
    <source>
        <dbReference type="Proteomes" id="UP000276029"/>
    </source>
</evidence>
<name>A0AAD1FZR1_SPHMI</name>
<gene>
    <name evidence="13" type="ORF">DFR51_2199</name>
    <name evidence="12" type="ORF">SmB9_03990</name>
</gene>
<dbReference type="Proteomes" id="UP000275727">
    <property type="component" value="Chromosome"/>
</dbReference>
<dbReference type="EMBL" id="AP018711">
    <property type="protein sequence ID" value="BBE32741.1"/>
    <property type="molecule type" value="Genomic_DNA"/>
</dbReference>
<reference evidence="12 14" key="1">
    <citation type="submission" date="2018-06" db="EMBL/GenBank/DDBJ databases">
        <title>Complete Genome Sequence of the Microcystin-Degrading Bacterium Sphingosinicella microcystinivorans Strain B-9.</title>
        <authorList>
            <person name="Jin H."/>
            <person name="Nishizawa T."/>
            <person name="Guo Y."/>
            <person name="Nishizawa A."/>
            <person name="Park H."/>
            <person name="Kato H."/>
            <person name="Tsuji K."/>
            <person name="Harada K."/>
        </authorList>
    </citation>
    <scope>NUCLEOTIDE SEQUENCE [LARGE SCALE GENOMIC DNA]</scope>
    <source>
        <strain evidence="12 14">B9</strain>
    </source>
</reference>
<dbReference type="PRINTS" id="PR00344">
    <property type="entry name" value="BCTRLSENSOR"/>
</dbReference>
<dbReference type="InterPro" id="IPR003594">
    <property type="entry name" value="HATPase_dom"/>
</dbReference>
<evidence type="ECO:0000256" key="5">
    <source>
        <dbReference type="ARBA" id="ARBA00022679"/>
    </source>
</evidence>
<dbReference type="EMBL" id="RBWX01000008">
    <property type="protein sequence ID" value="RKS88986.1"/>
    <property type="molecule type" value="Genomic_DNA"/>
</dbReference>
<dbReference type="PANTHER" id="PTHR45436">
    <property type="entry name" value="SENSOR HISTIDINE KINASE YKOH"/>
    <property type="match status" value="1"/>
</dbReference>
<dbReference type="RefSeq" id="WP_121051000.1">
    <property type="nucleotide sequence ID" value="NZ_AP018711.1"/>
</dbReference>
<organism evidence="12 14">
    <name type="scientific">Sphingosinicella microcystinivorans</name>
    <dbReference type="NCBI Taxonomy" id="335406"/>
    <lineage>
        <taxon>Bacteria</taxon>
        <taxon>Pseudomonadati</taxon>
        <taxon>Pseudomonadota</taxon>
        <taxon>Alphaproteobacteria</taxon>
        <taxon>Sphingomonadales</taxon>
        <taxon>Sphingosinicellaceae</taxon>
        <taxon>Sphingosinicella</taxon>
    </lineage>
</organism>
<dbReference type="AlphaFoldDB" id="A0AAD1FZR1"/>
<proteinExistence type="predicted"/>
<evidence type="ECO:0000259" key="11">
    <source>
        <dbReference type="PROSITE" id="PS50109"/>
    </source>
</evidence>
<evidence type="ECO:0000256" key="10">
    <source>
        <dbReference type="SAM" id="Phobius"/>
    </source>
</evidence>